<dbReference type="AlphaFoldDB" id="A0A9K3LW44"/>
<evidence type="ECO:0000256" key="1">
    <source>
        <dbReference type="SAM" id="MobiDB-lite"/>
    </source>
</evidence>
<accession>A0A9K3LW44</accession>
<dbReference type="OrthoDB" id="48357at2759"/>
<dbReference type="Proteomes" id="UP000693970">
    <property type="component" value="Unassembled WGS sequence"/>
</dbReference>
<protein>
    <submittedName>
        <fullName evidence="2">Uncharacterized protein</fullName>
    </submittedName>
</protein>
<organism evidence="2 3">
    <name type="scientific">Nitzschia inconspicua</name>
    <dbReference type="NCBI Taxonomy" id="303405"/>
    <lineage>
        <taxon>Eukaryota</taxon>
        <taxon>Sar</taxon>
        <taxon>Stramenopiles</taxon>
        <taxon>Ochrophyta</taxon>
        <taxon>Bacillariophyta</taxon>
        <taxon>Bacillariophyceae</taxon>
        <taxon>Bacillariophycidae</taxon>
        <taxon>Bacillariales</taxon>
        <taxon>Bacillariaceae</taxon>
        <taxon>Nitzschia</taxon>
    </lineage>
</organism>
<evidence type="ECO:0000313" key="2">
    <source>
        <dbReference type="EMBL" id="KAG7368136.1"/>
    </source>
</evidence>
<comment type="caution">
    <text evidence="2">The sequence shown here is derived from an EMBL/GenBank/DDBJ whole genome shotgun (WGS) entry which is preliminary data.</text>
</comment>
<sequence length="389" mass="43814">MNKSAFQAEDLPQQSTPRKRKTPSSLEKNSSRTPQNRQAMTNAAPLYITVGPQCCGKSSLLKTLDGGKVKDISLDDQPDVYVPVPTDTFLSCFAEKTVTQDVPELLQQVYQGKSLQERIRNDNTEIHLILQRWAGDITPEEFESAVREFYTSRGFGLEVAQQLVTAVEQSLNNKVAPSSKPPLLLPKMIDVFILESLFQPHPDTKQSGIQKAHQELRTTPKHIPIAWGNTNAKSRDYSQALEIAYQTRRPVRFVICHPALTNGKEPSQAAIDAKLLTLPWVSLSDLLKRNLKRLQETGRYIPAFAISDCCSRVQSLVTINRTEGIDTVEKRLVSLASPSFANGNNGRRPQQQRHTPTFEYALTEHRLIQKIYPQIQQGRANGNRRSNRF</sequence>
<name>A0A9K3LW44_9STRA</name>
<gene>
    <name evidence="2" type="ORF">IV203_030879</name>
</gene>
<reference evidence="2" key="2">
    <citation type="submission" date="2021-04" db="EMBL/GenBank/DDBJ databases">
        <authorList>
            <person name="Podell S."/>
        </authorList>
    </citation>
    <scope>NUCLEOTIDE SEQUENCE</scope>
    <source>
        <strain evidence="2">Hildebrandi</strain>
    </source>
</reference>
<feature type="region of interest" description="Disordered" evidence="1">
    <location>
        <begin position="1"/>
        <end position="38"/>
    </location>
</feature>
<reference evidence="2" key="1">
    <citation type="journal article" date="2021" name="Sci. Rep.">
        <title>Diploid genomic architecture of Nitzschia inconspicua, an elite biomass production diatom.</title>
        <authorList>
            <person name="Oliver A."/>
            <person name="Podell S."/>
            <person name="Pinowska A."/>
            <person name="Traller J.C."/>
            <person name="Smith S.R."/>
            <person name="McClure R."/>
            <person name="Beliaev A."/>
            <person name="Bohutskyi P."/>
            <person name="Hill E.A."/>
            <person name="Rabines A."/>
            <person name="Zheng H."/>
            <person name="Allen L.Z."/>
            <person name="Kuo A."/>
            <person name="Grigoriev I.V."/>
            <person name="Allen A.E."/>
            <person name="Hazlebeck D."/>
            <person name="Allen E.E."/>
        </authorList>
    </citation>
    <scope>NUCLEOTIDE SEQUENCE</scope>
    <source>
        <strain evidence="2">Hildebrandi</strain>
    </source>
</reference>
<dbReference type="EMBL" id="JAGRRH010000006">
    <property type="protein sequence ID" value="KAG7368136.1"/>
    <property type="molecule type" value="Genomic_DNA"/>
</dbReference>
<keyword evidence="3" id="KW-1185">Reference proteome</keyword>
<proteinExistence type="predicted"/>
<evidence type="ECO:0000313" key="3">
    <source>
        <dbReference type="Proteomes" id="UP000693970"/>
    </source>
</evidence>
<feature type="compositionally biased region" description="Polar residues" evidence="1">
    <location>
        <begin position="23"/>
        <end position="38"/>
    </location>
</feature>